<dbReference type="EC" id="2.4.-.-" evidence="2"/>
<sequence>MIRQMYDVVIPTFKPDGKLNRLIEGLKCQRNQPNRIILLNTESNVSVRGIEEKYDVEIYTIKKDEFDHGGTRDFGMRLSQAPYVLLMTQDAVPTDEILSEELLKPFVDTAVAVSFARQLPIEDTDIIERYTRLFNYPDKSRIKSMSDIDELGIKTFFCSNVCAMYNREIYIKNNGFVRKTIFNEDMIYAGKVIRVGYKVAYQAEAKVIHAHNYSGREQLKRNFDMAVSQVDYPEAFAGIKAESEGVKLVRRTANYLFRNHKYKEIVVLIYKSGCKYLGYLLGTKYKRLPRWLVRRITMNQAFWRSKLGDS</sequence>
<dbReference type="EMBL" id="JAMZFV010000001">
    <property type="protein sequence ID" value="MCP1108656.1"/>
    <property type="molecule type" value="Genomic_DNA"/>
</dbReference>
<organism evidence="2 3">
    <name type="scientific">Ohessyouella blattaphilus</name>
    <dbReference type="NCBI Taxonomy" id="2949333"/>
    <lineage>
        <taxon>Bacteria</taxon>
        <taxon>Bacillati</taxon>
        <taxon>Bacillota</taxon>
        <taxon>Clostridia</taxon>
        <taxon>Lachnospirales</taxon>
        <taxon>Lachnospiraceae</taxon>
        <taxon>Ohessyouella</taxon>
    </lineage>
</organism>
<gene>
    <name evidence="2" type="ORF">NK118_00125</name>
</gene>
<reference evidence="2 3" key="1">
    <citation type="journal article" date="2022" name="Genome Biol. Evol.">
        <title>Host diet, physiology and behaviors set the stage for Lachnospiraceae cladogenesis.</title>
        <authorList>
            <person name="Vera-Ponce De Leon A."/>
            <person name="Schneider M."/>
            <person name="Jahnes B.C."/>
            <person name="Sadowski V."/>
            <person name="Camuy-Velez L.A."/>
            <person name="Duan J."/>
            <person name="Sabree Z.L."/>
        </authorList>
    </citation>
    <scope>NUCLEOTIDE SEQUENCE [LARGE SCALE GENOMIC DNA]</scope>
    <source>
        <strain evidence="2 3">PAL227</strain>
    </source>
</reference>
<comment type="caution">
    <text evidence="2">The sequence shown here is derived from an EMBL/GenBank/DDBJ whole genome shotgun (WGS) entry which is preliminary data.</text>
</comment>
<name>A0ABT1ED81_9FIRM</name>
<dbReference type="GO" id="GO:0016757">
    <property type="term" value="F:glycosyltransferase activity"/>
    <property type="evidence" value="ECO:0007669"/>
    <property type="project" value="UniProtKB-KW"/>
</dbReference>
<accession>A0ABT1ED81</accession>
<dbReference type="RefSeq" id="WP_262067565.1">
    <property type="nucleotide sequence ID" value="NZ_JAMXOC010000001.1"/>
</dbReference>
<evidence type="ECO:0000259" key="1">
    <source>
        <dbReference type="Pfam" id="PF00535"/>
    </source>
</evidence>
<keyword evidence="3" id="KW-1185">Reference proteome</keyword>
<dbReference type="Proteomes" id="UP001523565">
    <property type="component" value="Unassembled WGS sequence"/>
</dbReference>
<keyword evidence="2" id="KW-0808">Transferase</keyword>
<dbReference type="InterPro" id="IPR001173">
    <property type="entry name" value="Glyco_trans_2-like"/>
</dbReference>
<feature type="domain" description="Glycosyltransferase 2-like" evidence="1">
    <location>
        <begin position="8"/>
        <end position="171"/>
    </location>
</feature>
<evidence type="ECO:0000313" key="2">
    <source>
        <dbReference type="EMBL" id="MCP1108656.1"/>
    </source>
</evidence>
<evidence type="ECO:0000313" key="3">
    <source>
        <dbReference type="Proteomes" id="UP001523565"/>
    </source>
</evidence>
<dbReference type="Pfam" id="PF00535">
    <property type="entry name" value="Glycos_transf_2"/>
    <property type="match status" value="1"/>
</dbReference>
<proteinExistence type="predicted"/>
<dbReference type="Gene3D" id="3.90.550.10">
    <property type="entry name" value="Spore Coat Polysaccharide Biosynthesis Protein SpsA, Chain A"/>
    <property type="match status" value="1"/>
</dbReference>
<dbReference type="InterPro" id="IPR029044">
    <property type="entry name" value="Nucleotide-diphossugar_trans"/>
</dbReference>
<dbReference type="SUPFAM" id="SSF53448">
    <property type="entry name" value="Nucleotide-diphospho-sugar transferases"/>
    <property type="match status" value="1"/>
</dbReference>
<protein>
    <submittedName>
        <fullName evidence="2">Glycosyltransferase</fullName>
        <ecNumber evidence="2">2.4.-.-</ecNumber>
    </submittedName>
</protein>
<keyword evidence="2" id="KW-0328">Glycosyltransferase</keyword>